<evidence type="ECO:0000313" key="3">
    <source>
        <dbReference type="Proteomes" id="UP000006695"/>
    </source>
</evidence>
<protein>
    <submittedName>
        <fullName evidence="2">4Fe-4S ferredoxin, iron-sulfur binding domain protein</fullName>
    </submittedName>
</protein>
<dbReference type="Proteomes" id="UP000006695">
    <property type="component" value="Chromosome"/>
</dbReference>
<dbReference type="RefSeq" id="WP_011940736.1">
    <property type="nucleotide sequence ID" value="NC_009483.1"/>
</dbReference>
<accession>A5G8I1</accession>
<name>A5G8I1_GEOUR</name>
<dbReference type="InterPro" id="IPR017896">
    <property type="entry name" value="4Fe4S_Fe-S-bd"/>
</dbReference>
<organism evidence="2 3">
    <name type="scientific">Geotalea uraniireducens (strain Rf4)</name>
    <name type="common">Geobacter uraniireducens</name>
    <dbReference type="NCBI Taxonomy" id="351605"/>
    <lineage>
        <taxon>Bacteria</taxon>
        <taxon>Pseudomonadati</taxon>
        <taxon>Thermodesulfobacteriota</taxon>
        <taxon>Desulfuromonadia</taxon>
        <taxon>Geobacterales</taxon>
        <taxon>Geobacteraceae</taxon>
        <taxon>Geotalea</taxon>
    </lineage>
</organism>
<dbReference type="OrthoDB" id="9778602at2"/>
<dbReference type="Pfam" id="PF00037">
    <property type="entry name" value="Fer4"/>
    <property type="match status" value="1"/>
</dbReference>
<proteinExistence type="predicted"/>
<evidence type="ECO:0000259" key="1">
    <source>
        <dbReference type="PROSITE" id="PS51379"/>
    </source>
</evidence>
<dbReference type="KEGG" id="gur:Gura_3953"/>
<dbReference type="HOGENOM" id="CLU_139698_5_1_7"/>
<dbReference type="PROSITE" id="PS51379">
    <property type="entry name" value="4FE4S_FER_2"/>
    <property type="match status" value="1"/>
</dbReference>
<dbReference type="Gene3D" id="3.30.70.20">
    <property type="match status" value="1"/>
</dbReference>
<dbReference type="EMBL" id="CP000698">
    <property type="protein sequence ID" value="ABQ28099.1"/>
    <property type="molecule type" value="Genomic_DNA"/>
</dbReference>
<sequence>MTQKSPPTIDTNKCTGCGRCVAACKNKLITLETSGYRKHAVRHGQSRCECCCDCLNQCPVLAMLHNGDINNG</sequence>
<dbReference type="SUPFAM" id="SSF54862">
    <property type="entry name" value="4Fe-4S ferredoxins"/>
    <property type="match status" value="1"/>
</dbReference>
<dbReference type="AlphaFoldDB" id="A5G8I1"/>
<evidence type="ECO:0000313" key="2">
    <source>
        <dbReference type="EMBL" id="ABQ28099.1"/>
    </source>
</evidence>
<keyword evidence="3" id="KW-1185">Reference proteome</keyword>
<dbReference type="STRING" id="351605.Gura_3953"/>
<feature type="domain" description="4Fe-4S ferredoxin-type" evidence="1">
    <location>
        <begin position="5"/>
        <end position="34"/>
    </location>
</feature>
<reference evidence="2 3" key="1">
    <citation type="submission" date="2007-05" db="EMBL/GenBank/DDBJ databases">
        <title>Complete sequence of Geobacter uraniireducens Rf4.</title>
        <authorList>
            <consortium name="US DOE Joint Genome Institute"/>
            <person name="Copeland A."/>
            <person name="Lucas S."/>
            <person name="Lapidus A."/>
            <person name="Barry K."/>
            <person name="Detter J.C."/>
            <person name="Glavina del Rio T."/>
            <person name="Hammon N."/>
            <person name="Israni S."/>
            <person name="Dalin E."/>
            <person name="Tice H."/>
            <person name="Pitluck S."/>
            <person name="Chertkov O."/>
            <person name="Brettin T."/>
            <person name="Bruce D."/>
            <person name="Han C."/>
            <person name="Schmutz J."/>
            <person name="Larimer F."/>
            <person name="Land M."/>
            <person name="Hauser L."/>
            <person name="Kyrpides N."/>
            <person name="Mikhailova N."/>
            <person name="Shelobolina E."/>
            <person name="Aklujkar M."/>
            <person name="Lovley D."/>
            <person name="Richardson P."/>
        </authorList>
    </citation>
    <scope>NUCLEOTIDE SEQUENCE [LARGE SCALE GENOMIC DNA]</scope>
    <source>
        <strain evidence="2 3">Rf4</strain>
    </source>
</reference>
<gene>
    <name evidence="2" type="ordered locus">Gura_3953</name>
</gene>